<keyword evidence="7 10" id="KW-0808">Transferase</keyword>
<keyword evidence="8" id="KW-0677">Repeat</keyword>
<evidence type="ECO:0000256" key="7">
    <source>
        <dbReference type="ARBA" id="ARBA00022679"/>
    </source>
</evidence>
<dbReference type="GO" id="GO:0006047">
    <property type="term" value="P:UDP-N-acetylglucosamine metabolic process"/>
    <property type="evidence" value="ECO:0007669"/>
    <property type="project" value="TreeGrafter"/>
</dbReference>
<dbReference type="PROSITE" id="PS51464">
    <property type="entry name" value="SIS"/>
    <property type="match status" value="2"/>
</dbReference>
<keyword evidence="6 10" id="KW-0032">Aminotransferase</keyword>
<dbReference type="PANTHER" id="PTHR10937:SF0">
    <property type="entry name" value="GLUTAMINE--FRUCTOSE-6-PHOSPHATE TRANSAMINASE (ISOMERIZING)"/>
    <property type="match status" value="1"/>
</dbReference>
<dbReference type="GO" id="GO:0006487">
    <property type="term" value="P:protein N-linked glycosylation"/>
    <property type="evidence" value="ECO:0007669"/>
    <property type="project" value="TreeGrafter"/>
</dbReference>
<gene>
    <name evidence="10 13" type="primary">glmS</name>
    <name evidence="13" type="ORF">C5468_09080</name>
</gene>
<dbReference type="Pfam" id="PF01380">
    <property type="entry name" value="SIS"/>
    <property type="match status" value="2"/>
</dbReference>
<dbReference type="Proteomes" id="UP000295550">
    <property type="component" value="Unassembled WGS sequence"/>
</dbReference>
<evidence type="ECO:0000256" key="8">
    <source>
        <dbReference type="ARBA" id="ARBA00022737"/>
    </source>
</evidence>
<feature type="domain" description="SIS" evidence="12">
    <location>
        <begin position="286"/>
        <end position="426"/>
    </location>
</feature>
<feature type="initiator methionine" description="Removed" evidence="10">
    <location>
        <position position="1"/>
    </location>
</feature>
<dbReference type="AlphaFoldDB" id="A0A4R4JFA9"/>
<keyword evidence="9" id="KW-0315">Glutamine amidotransferase</keyword>
<accession>A0A4R4JFA9</accession>
<dbReference type="EMBL" id="PUJX01000008">
    <property type="protein sequence ID" value="TDB52476.1"/>
    <property type="molecule type" value="Genomic_DNA"/>
</dbReference>
<evidence type="ECO:0000256" key="1">
    <source>
        <dbReference type="ARBA" id="ARBA00001031"/>
    </source>
</evidence>
<comment type="function">
    <text evidence="10">Catalyzes the first step in hexosamine metabolism, converting fructose-6P into glucosamine-6P using glutamine as a nitrogen source.</text>
</comment>
<dbReference type="HAMAP" id="MF_00164">
    <property type="entry name" value="GlmS"/>
    <property type="match status" value="1"/>
</dbReference>
<dbReference type="GO" id="GO:0097367">
    <property type="term" value="F:carbohydrate derivative binding"/>
    <property type="evidence" value="ECO:0007669"/>
    <property type="project" value="InterPro"/>
</dbReference>
<dbReference type="RefSeq" id="WP_088372729.1">
    <property type="nucleotide sequence ID" value="NZ_CAWOLF010000008.1"/>
</dbReference>
<feature type="domain" description="Glutamine amidotransferase type-2" evidence="11">
    <location>
        <begin position="2"/>
        <end position="218"/>
    </location>
</feature>
<organism evidence="13 14">
    <name type="scientific">Photorhabdus luminescens subsp. mexicana</name>
    <dbReference type="NCBI Taxonomy" id="2100167"/>
    <lineage>
        <taxon>Bacteria</taxon>
        <taxon>Pseudomonadati</taxon>
        <taxon>Pseudomonadota</taxon>
        <taxon>Gammaproteobacteria</taxon>
        <taxon>Enterobacterales</taxon>
        <taxon>Morganellaceae</taxon>
        <taxon>Photorhabdus</taxon>
    </lineage>
</organism>
<dbReference type="SUPFAM" id="SSF56235">
    <property type="entry name" value="N-terminal nucleophile aminohydrolases (Ntn hydrolases)"/>
    <property type="match status" value="1"/>
</dbReference>
<evidence type="ECO:0000256" key="6">
    <source>
        <dbReference type="ARBA" id="ARBA00022576"/>
    </source>
</evidence>
<dbReference type="InterPro" id="IPR047084">
    <property type="entry name" value="GFAT_N"/>
</dbReference>
<dbReference type="Pfam" id="PF13522">
    <property type="entry name" value="GATase_6"/>
    <property type="match status" value="1"/>
</dbReference>
<dbReference type="InterPro" id="IPR029055">
    <property type="entry name" value="Ntn_hydrolases_N"/>
</dbReference>
<dbReference type="InterPro" id="IPR035490">
    <property type="entry name" value="GlmS/FrlB_SIS"/>
</dbReference>
<dbReference type="GO" id="GO:0005975">
    <property type="term" value="P:carbohydrate metabolic process"/>
    <property type="evidence" value="ECO:0007669"/>
    <property type="project" value="UniProtKB-UniRule"/>
</dbReference>
<feature type="active site" description="For Fru-6P isomerization activity" evidence="10">
    <location>
        <position position="604"/>
    </location>
</feature>
<dbReference type="InterPro" id="IPR001347">
    <property type="entry name" value="SIS_dom"/>
</dbReference>
<dbReference type="GO" id="GO:0046349">
    <property type="term" value="P:amino sugar biosynthetic process"/>
    <property type="evidence" value="ECO:0007669"/>
    <property type="project" value="UniProtKB-ARBA"/>
</dbReference>
<evidence type="ECO:0000256" key="2">
    <source>
        <dbReference type="ARBA" id="ARBA00004496"/>
    </source>
</evidence>
<evidence type="ECO:0000256" key="4">
    <source>
        <dbReference type="ARBA" id="ARBA00016090"/>
    </source>
</evidence>
<dbReference type="FunFam" id="3.40.50.10490:FF:000002">
    <property type="entry name" value="Glutamine--fructose-6-phosphate aminotransferase [isomerizing]"/>
    <property type="match status" value="1"/>
</dbReference>
<dbReference type="SUPFAM" id="SSF53697">
    <property type="entry name" value="SIS domain"/>
    <property type="match status" value="1"/>
</dbReference>
<dbReference type="GO" id="GO:0005829">
    <property type="term" value="C:cytosol"/>
    <property type="evidence" value="ECO:0007669"/>
    <property type="project" value="TreeGrafter"/>
</dbReference>
<comment type="caution">
    <text evidence="13">The sequence shown here is derived from an EMBL/GenBank/DDBJ whole genome shotgun (WGS) entry which is preliminary data.</text>
</comment>
<evidence type="ECO:0000256" key="9">
    <source>
        <dbReference type="ARBA" id="ARBA00022962"/>
    </source>
</evidence>
<name>A0A4R4JFA9_PHOLU</name>
<comment type="subcellular location">
    <subcellularLocation>
        <location evidence="2 10">Cytoplasm</location>
    </subcellularLocation>
</comment>
<evidence type="ECO:0000313" key="14">
    <source>
        <dbReference type="Proteomes" id="UP000295550"/>
    </source>
</evidence>
<dbReference type="Gene3D" id="3.60.20.10">
    <property type="entry name" value="Glutamine Phosphoribosylpyrophosphate, subunit 1, domain 1"/>
    <property type="match status" value="1"/>
</dbReference>
<dbReference type="EC" id="2.6.1.16" evidence="3 10"/>
<proteinExistence type="inferred from homology"/>
<evidence type="ECO:0000256" key="3">
    <source>
        <dbReference type="ARBA" id="ARBA00012916"/>
    </source>
</evidence>
<evidence type="ECO:0000256" key="5">
    <source>
        <dbReference type="ARBA" id="ARBA00022490"/>
    </source>
</evidence>
<dbReference type="CDD" id="cd05009">
    <property type="entry name" value="SIS_GlmS_GlmD_2"/>
    <property type="match status" value="1"/>
</dbReference>
<comment type="catalytic activity">
    <reaction evidence="1 10">
        <text>D-fructose 6-phosphate + L-glutamine = D-glucosamine 6-phosphate + L-glutamate</text>
        <dbReference type="Rhea" id="RHEA:13237"/>
        <dbReference type="ChEBI" id="CHEBI:29985"/>
        <dbReference type="ChEBI" id="CHEBI:58359"/>
        <dbReference type="ChEBI" id="CHEBI:58725"/>
        <dbReference type="ChEBI" id="CHEBI:61527"/>
        <dbReference type="EC" id="2.6.1.16"/>
    </reaction>
</comment>
<dbReference type="FunFam" id="3.60.20.10:FF:000006">
    <property type="entry name" value="Glutamine--fructose-6-phosphate aminotransferase [isomerizing]"/>
    <property type="match status" value="1"/>
</dbReference>
<dbReference type="PANTHER" id="PTHR10937">
    <property type="entry name" value="GLUCOSAMINE--FRUCTOSE-6-PHOSPHATE AMINOTRANSFERASE, ISOMERIZING"/>
    <property type="match status" value="1"/>
</dbReference>
<dbReference type="NCBIfam" id="TIGR01135">
    <property type="entry name" value="glmS"/>
    <property type="match status" value="1"/>
</dbReference>
<comment type="subunit">
    <text evidence="10">Homodimer.</text>
</comment>
<reference evidence="13 14" key="1">
    <citation type="journal article" date="2019" name="Int. J. Syst. Evol. Microbiol.">
        <title>Photorhabdus khanii subsp. guanajuatensis subsp. nov., isolated from Heterorhabditis atacamensis, and Photorhabdus luminescens subsp. mexicana subsp. nov., isolated from Heterorhabditis mexicana entomopathogenic nematodes.</title>
        <authorList>
            <person name="Machado R.A.R."/>
            <person name="Bruno P."/>
            <person name="Arce C.C.M."/>
            <person name="Liechti N."/>
            <person name="Kohler A."/>
            <person name="Bernal J."/>
            <person name="Bruggmann R."/>
            <person name="Turlings T.C.J."/>
        </authorList>
    </citation>
    <scope>NUCLEOTIDE SEQUENCE [LARGE SCALE GENOMIC DNA]</scope>
    <source>
        <strain evidence="13 14">MEX47-22</strain>
    </source>
</reference>
<sequence length="609" mass="66978">MCGIVGAVAQRDIAEILIEGLRRLEYRGYDSAGLAVVDNEKNMLRLREVGKVQVLADKVDKQQVLGGTGIAHTRWATHGEPNEKNAHPHISDYIAVVHNGIIENYEELRVQLIELGYQFISDTDTEVIAHLVHWEQKQGGTLLEAIQRVIPRLRGAYGAVIMDSRDPGTIIAARSGSPLVIGLGVGENFLASDQLALLPVTRRFIFLEEGDIAEITRRTVRIFNAQGKPVEREQVESNIQYDAGDKGVYRHYMQKEIYEQPMAIKSTLERRLSHGQVDLSELGPNAAELLAKVEHIQIVACGTSYNAGMVSRYWFEALAGIPCDVEIASEFRYRKSARRSGSLLITLSQSGETADTLAALRLSKELGYLTSLTVCNVAGSSLVRESDFALMTKAGAEIGVASTKAFTTQLTVLLMLVAYLGRLKGFDADQEQEIVHALHALPSRIEGMLSKDKIIEALAEDFSDKHHALFLGRGDQYPIAVEGALKLKEISYIHAEAYAAGELKHGPLALIDADMPVIIVAPNNELLEKLKSNIEEVRARGGLLYVFADQDAGFTDSEGMKIIPLPHVEELIAPIFYTVPLQLLSYHVALIKGTDVDQPRNLAKSVTVE</sequence>
<evidence type="ECO:0000313" key="13">
    <source>
        <dbReference type="EMBL" id="TDB52476.1"/>
    </source>
</evidence>
<dbReference type="InterPro" id="IPR046348">
    <property type="entry name" value="SIS_dom_sf"/>
</dbReference>
<dbReference type="Gene3D" id="3.40.50.10490">
    <property type="entry name" value="Glucose-6-phosphate isomerase like protein, domain 1"/>
    <property type="match status" value="2"/>
</dbReference>
<dbReference type="CDD" id="cd00714">
    <property type="entry name" value="GFAT"/>
    <property type="match status" value="1"/>
</dbReference>
<feature type="active site" description="Nucleophile; for GATase activity" evidence="10">
    <location>
        <position position="2"/>
    </location>
</feature>
<dbReference type="GO" id="GO:0006002">
    <property type="term" value="P:fructose 6-phosphate metabolic process"/>
    <property type="evidence" value="ECO:0007669"/>
    <property type="project" value="TreeGrafter"/>
</dbReference>
<dbReference type="CDD" id="cd05008">
    <property type="entry name" value="SIS_GlmS_GlmD_1"/>
    <property type="match status" value="1"/>
</dbReference>
<dbReference type="GO" id="GO:0004360">
    <property type="term" value="F:glutamine-fructose-6-phosphate transaminase (isomerizing) activity"/>
    <property type="evidence" value="ECO:0007669"/>
    <property type="project" value="UniProtKB-UniRule"/>
</dbReference>
<dbReference type="InterPro" id="IPR017932">
    <property type="entry name" value="GATase_2_dom"/>
</dbReference>
<evidence type="ECO:0000256" key="10">
    <source>
        <dbReference type="HAMAP-Rule" id="MF_00164"/>
    </source>
</evidence>
<keyword evidence="5 10" id="KW-0963">Cytoplasm</keyword>
<dbReference type="InterPro" id="IPR035466">
    <property type="entry name" value="GlmS/AgaS_SIS"/>
</dbReference>
<protein>
    <recommendedName>
        <fullName evidence="4 10">Glutamine--fructose-6-phosphate aminotransferase [isomerizing]</fullName>
        <ecNumber evidence="3 10">2.6.1.16</ecNumber>
    </recommendedName>
    <alternativeName>
        <fullName evidence="10">D-fructose-6-phosphate amidotransferase</fullName>
    </alternativeName>
    <alternativeName>
        <fullName evidence="10">GFAT</fullName>
    </alternativeName>
    <alternativeName>
        <fullName evidence="10">Glucosamine-6-phosphate synthase</fullName>
    </alternativeName>
    <alternativeName>
        <fullName evidence="10">Hexosephosphate aminotransferase</fullName>
    </alternativeName>
    <alternativeName>
        <fullName evidence="10">L-glutamine--D-fructose-6-phosphate amidotransferase</fullName>
    </alternativeName>
</protein>
<dbReference type="FunFam" id="3.40.50.10490:FF:000001">
    <property type="entry name" value="Glutamine--fructose-6-phosphate aminotransferase [isomerizing]"/>
    <property type="match status" value="1"/>
</dbReference>
<feature type="domain" description="SIS" evidence="12">
    <location>
        <begin position="458"/>
        <end position="599"/>
    </location>
</feature>
<dbReference type="NCBIfam" id="NF001484">
    <property type="entry name" value="PRK00331.1"/>
    <property type="match status" value="1"/>
</dbReference>
<evidence type="ECO:0000259" key="12">
    <source>
        <dbReference type="PROSITE" id="PS51464"/>
    </source>
</evidence>
<evidence type="ECO:0000259" key="11">
    <source>
        <dbReference type="PROSITE" id="PS51278"/>
    </source>
</evidence>
<dbReference type="PROSITE" id="PS51278">
    <property type="entry name" value="GATASE_TYPE_2"/>
    <property type="match status" value="1"/>
</dbReference>
<dbReference type="InterPro" id="IPR005855">
    <property type="entry name" value="GFAT"/>
</dbReference>